<dbReference type="RefSeq" id="XP_008094461.1">
    <property type="nucleotide sequence ID" value="XM_008096270.1"/>
</dbReference>
<dbReference type="AlphaFoldDB" id="E3QHV3"/>
<evidence type="ECO:0000313" key="3">
    <source>
        <dbReference type="Proteomes" id="UP000008782"/>
    </source>
</evidence>
<dbReference type="EMBL" id="GG697349">
    <property type="protein sequence ID" value="EFQ30441.1"/>
    <property type="molecule type" value="Genomic_DNA"/>
</dbReference>
<accession>E3QHV3</accession>
<dbReference type="VEuPathDB" id="FungiDB:GLRG_05585"/>
<dbReference type="InterPro" id="IPR014043">
    <property type="entry name" value="Acyl_transferase_dom"/>
</dbReference>
<feature type="domain" description="Malonyl-CoA:ACP transacylase (MAT)" evidence="1">
    <location>
        <begin position="4"/>
        <end position="130"/>
    </location>
</feature>
<name>E3QHV3_COLGM</name>
<sequence>MPWVEKALAVDGVQGGMAAVGLGPEQLTTYLVKGVLVGCENSPESTPLTGDKDKLDGVLRRVKEAYPDVLVRELKVDRAYHCHHMRIAAPHYLSYLEARGGIMPQEPSVPFRELKPFLLWAALPAQRPNLKVLDPGHDELGRVDWALVHGRVGVMLY</sequence>
<dbReference type="Pfam" id="PF00698">
    <property type="entry name" value="Acyl_transf_1"/>
    <property type="match status" value="1"/>
</dbReference>
<dbReference type="InterPro" id="IPR016036">
    <property type="entry name" value="Malonyl_transacylase_ACP-bd"/>
</dbReference>
<dbReference type="GeneID" id="24410950"/>
<protein>
    <recommendedName>
        <fullName evidence="1">Malonyl-CoA:ACP transacylase (MAT) domain-containing protein</fullName>
    </recommendedName>
</protein>
<dbReference type="InterPro" id="IPR001227">
    <property type="entry name" value="Ac_transferase_dom_sf"/>
</dbReference>
<dbReference type="HOGENOM" id="CLU_1677755_0_0_1"/>
<dbReference type="Proteomes" id="UP000008782">
    <property type="component" value="Unassembled WGS sequence"/>
</dbReference>
<dbReference type="SUPFAM" id="SSF55048">
    <property type="entry name" value="Probable ACP-binding domain of malonyl-CoA ACP transacylase"/>
    <property type="match status" value="1"/>
</dbReference>
<gene>
    <name evidence="2" type="ORF">GLRG_05585</name>
</gene>
<evidence type="ECO:0000259" key="1">
    <source>
        <dbReference type="SMART" id="SM00827"/>
    </source>
</evidence>
<keyword evidence="3" id="KW-1185">Reference proteome</keyword>
<dbReference type="STRING" id="645133.E3QHV3"/>
<dbReference type="SMART" id="SM00827">
    <property type="entry name" value="PKS_AT"/>
    <property type="match status" value="1"/>
</dbReference>
<evidence type="ECO:0000313" key="2">
    <source>
        <dbReference type="EMBL" id="EFQ30441.1"/>
    </source>
</evidence>
<dbReference type="OrthoDB" id="4779776at2759"/>
<proteinExistence type="predicted"/>
<dbReference type="Gene3D" id="3.40.366.10">
    <property type="entry name" value="Malonyl-Coenzyme A Acyl Carrier Protein, domain 2"/>
    <property type="match status" value="1"/>
</dbReference>
<reference evidence="3" key="1">
    <citation type="journal article" date="2012" name="Nat. Genet.">
        <title>Lifestyle transitions in plant pathogenic Colletotrichum fungi deciphered by genome and transcriptome analyses.</title>
        <authorList>
            <person name="O'Connell R.J."/>
            <person name="Thon M.R."/>
            <person name="Hacquard S."/>
            <person name="Amyotte S.G."/>
            <person name="Kleemann J."/>
            <person name="Torres M.F."/>
            <person name="Damm U."/>
            <person name="Buiate E.A."/>
            <person name="Epstein L."/>
            <person name="Alkan N."/>
            <person name="Altmueller J."/>
            <person name="Alvarado-Balderrama L."/>
            <person name="Bauser C.A."/>
            <person name="Becker C."/>
            <person name="Birren B.W."/>
            <person name="Chen Z."/>
            <person name="Choi J."/>
            <person name="Crouch J.A."/>
            <person name="Duvick J.P."/>
            <person name="Farman M.A."/>
            <person name="Gan P."/>
            <person name="Heiman D."/>
            <person name="Henrissat B."/>
            <person name="Howard R.J."/>
            <person name="Kabbage M."/>
            <person name="Koch C."/>
            <person name="Kracher B."/>
            <person name="Kubo Y."/>
            <person name="Law A.D."/>
            <person name="Lebrun M.-H."/>
            <person name="Lee Y.-H."/>
            <person name="Miyara I."/>
            <person name="Moore N."/>
            <person name="Neumann U."/>
            <person name="Nordstroem K."/>
            <person name="Panaccione D.G."/>
            <person name="Panstruga R."/>
            <person name="Place M."/>
            <person name="Proctor R.H."/>
            <person name="Prusky D."/>
            <person name="Rech G."/>
            <person name="Reinhardt R."/>
            <person name="Rollins J.A."/>
            <person name="Rounsley S."/>
            <person name="Schardl C.L."/>
            <person name="Schwartz D.C."/>
            <person name="Shenoy N."/>
            <person name="Shirasu K."/>
            <person name="Sikhakolli U.R."/>
            <person name="Stueber K."/>
            <person name="Sukno S.A."/>
            <person name="Sweigard J.A."/>
            <person name="Takano Y."/>
            <person name="Takahara H."/>
            <person name="Trail F."/>
            <person name="van der Does H.C."/>
            <person name="Voll L.M."/>
            <person name="Will I."/>
            <person name="Young S."/>
            <person name="Zeng Q."/>
            <person name="Zhang J."/>
            <person name="Zhou S."/>
            <person name="Dickman M.B."/>
            <person name="Schulze-Lefert P."/>
            <person name="Ver Loren van Themaat E."/>
            <person name="Ma L.-J."/>
            <person name="Vaillancourt L.J."/>
        </authorList>
    </citation>
    <scope>NUCLEOTIDE SEQUENCE [LARGE SCALE GENOMIC DNA]</scope>
    <source>
        <strain evidence="3">M1.001 / M2 / FGSC 10212</strain>
    </source>
</reference>
<organism evidence="3">
    <name type="scientific">Colletotrichum graminicola (strain M1.001 / M2 / FGSC 10212)</name>
    <name type="common">Maize anthracnose fungus</name>
    <name type="synonym">Glomerella graminicola</name>
    <dbReference type="NCBI Taxonomy" id="645133"/>
    <lineage>
        <taxon>Eukaryota</taxon>
        <taxon>Fungi</taxon>
        <taxon>Dikarya</taxon>
        <taxon>Ascomycota</taxon>
        <taxon>Pezizomycotina</taxon>
        <taxon>Sordariomycetes</taxon>
        <taxon>Hypocreomycetidae</taxon>
        <taxon>Glomerellales</taxon>
        <taxon>Glomerellaceae</taxon>
        <taxon>Colletotrichum</taxon>
        <taxon>Colletotrichum graminicola species complex</taxon>
    </lineage>
</organism>
<dbReference type="GO" id="GO:0016740">
    <property type="term" value="F:transferase activity"/>
    <property type="evidence" value="ECO:0007669"/>
    <property type="project" value="InterPro"/>
</dbReference>